<dbReference type="FunFam" id="1.25.40.10:FF:000090">
    <property type="entry name" value="Pentatricopeptide repeat-containing protein, chloroplastic"/>
    <property type="match status" value="1"/>
</dbReference>
<feature type="repeat" description="PPR" evidence="2">
    <location>
        <begin position="368"/>
        <end position="402"/>
    </location>
</feature>
<sequence length="748" mass="83151">MQTKNASHHLANALQICIDHKAHKAGKLVQAHIFRTNQLSNTFLVNRLIQLHSKCGDSAAARHLFDHIPQRNLYSYHAVLDLYSKSNDLTNAYHVFDQMPDKDTISWNLIISLLSRNGPKEKALESYYSMRLNGFMPTRFTLASVISACGCVGNLECGKECHGVAIKIGLSGNLYVGNALLNMYMKCESINDSFLVFKDLPDRNEVSFTSMMESFMKSDRLDEAFDMFGLMHREMIIDSISLSSVLGVCSKSKILGRQIHGLISKLGFEKDLHINNSLLDMYAKCGCMELAEILFVGMTKVNVVSWNIMISGYGKEQKIETAIECVNRMRGCGFEPNEVTYVNLLTDCLKGGDVETGLWIFNSMSFPSLTSWNAMLSGYSQNGFYKEALMLFREMQFENVGPDRTTFAVILSSCGSIELLEGGKQIHAALLKTGCCNDLHVATGLINVYSKCGVIESAKCIFNTLSKYDIICYNSMLAGLSVNSLNNETFHLFNRMRVSGLLPTEFSYATMLNCCSLVSSLSQGRQVHGSIVKNGQADDSYVGSALIDMYSKCGDISGARQVFDTMPFKNTVTWNEMIHGYARNGIGADAVDLFEKMIRNNSEPDLITFVAVLTACSHSGLVDDGLRIFDSMRREFGLEPSSNHYTCVIDCLGRAGRFNEVEEIIENMACKDDPIVWEVLLSSCRVHGNVNLGRKAANELFRIDSSKSATYALLANTYSSLGRWDDVNDVRGVMGEARVCKETGYSWV</sequence>
<evidence type="ECO:0000313" key="4">
    <source>
        <dbReference type="Proteomes" id="UP001632038"/>
    </source>
</evidence>
<dbReference type="PANTHER" id="PTHR47926:SF343">
    <property type="entry name" value="PENTACOTRIPEPTIDE-REPEAT REGION OF PRORP DOMAIN-CONTAINING PROTEIN"/>
    <property type="match status" value="1"/>
</dbReference>
<dbReference type="InterPro" id="IPR046960">
    <property type="entry name" value="PPR_At4g14850-like_plant"/>
</dbReference>
<dbReference type="SUPFAM" id="SSF48452">
    <property type="entry name" value="TPR-like"/>
    <property type="match status" value="1"/>
</dbReference>
<feature type="repeat" description="PPR" evidence="2">
    <location>
        <begin position="204"/>
        <end position="234"/>
    </location>
</feature>
<name>A0ABD3EN31_9LAMI</name>
<evidence type="ECO:0008006" key="5">
    <source>
        <dbReference type="Google" id="ProtNLM"/>
    </source>
</evidence>
<feature type="repeat" description="PPR" evidence="2">
    <location>
        <begin position="72"/>
        <end position="102"/>
    </location>
</feature>
<organism evidence="3 4">
    <name type="scientific">Castilleja foliolosa</name>
    <dbReference type="NCBI Taxonomy" id="1961234"/>
    <lineage>
        <taxon>Eukaryota</taxon>
        <taxon>Viridiplantae</taxon>
        <taxon>Streptophyta</taxon>
        <taxon>Embryophyta</taxon>
        <taxon>Tracheophyta</taxon>
        <taxon>Spermatophyta</taxon>
        <taxon>Magnoliopsida</taxon>
        <taxon>eudicotyledons</taxon>
        <taxon>Gunneridae</taxon>
        <taxon>Pentapetalae</taxon>
        <taxon>asterids</taxon>
        <taxon>lamiids</taxon>
        <taxon>Lamiales</taxon>
        <taxon>Orobanchaceae</taxon>
        <taxon>Pedicularideae</taxon>
        <taxon>Castillejinae</taxon>
        <taxon>Castilleja</taxon>
    </lineage>
</organism>
<dbReference type="InterPro" id="IPR046848">
    <property type="entry name" value="E_motif"/>
</dbReference>
<dbReference type="FunFam" id="1.25.40.10:FF:000442">
    <property type="entry name" value="Pentatricopeptide repeat-containing protein At3g49710"/>
    <property type="match status" value="1"/>
</dbReference>
<dbReference type="Pfam" id="PF13041">
    <property type="entry name" value="PPR_2"/>
    <property type="match status" value="4"/>
</dbReference>
<keyword evidence="1" id="KW-0677">Repeat</keyword>
<feature type="repeat" description="PPR" evidence="2">
    <location>
        <begin position="103"/>
        <end position="137"/>
    </location>
</feature>
<dbReference type="EMBL" id="JAVIJP010000004">
    <property type="protein sequence ID" value="KAL3654609.1"/>
    <property type="molecule type" value="Genomic_DNA"/>
</dbReference>
<dbReference type="PANTHER" id="PTHR47926">
    <property type="entry name" value="PENTATRICOPEPTIDE REPEAT-CONTAINING PROTEIN"/>
    <property type="match status" value="1"/>
</dbReference>
<protein>
    <recommendedName>
        <fullName evidence="5">Pentatricopeptide repeat-containing protein</fullName>
    </recommendedName>
</protein>
<keyword evidence="4" id="KW-1185">Reference proteome</keyword>
<feature type="repeat" description="PPR" evidence="2">
    <location>
        <begin position="469"/>
        <end position="503"/>
    </location>
</feature>
<dbReference type="NCBIfam" id="TIGR00756">
    <property type="entry name" value="PPR"/>
    <property type="match status" value="6"/>
</dbReference>
<dbReference type="FunFam" id="1.25.40.10:FF:000782">
    <property type="entry name" value="Pentatricopeptide repeat-containing protein"/>
    <property type="match status" value="1"/>
</dbReference>
<evidence type="ECO:0000313" key="3">
    <source>
        <dbReference type="EMBL" id="KAL3654609.1"/>
    </source>
</evidence>
<accession>A0ABD3EN31</accession>
<comment type="caution">
    <text evidence="3">The sequence shown here is derived from an EMBL/GenBank/DDBJ whole genome shotgun (WGS) entry which is preliminary data.</text>
</comment>
<feature type="repeat" description="PPR" evidence="2">
    <location>
        <begin position="302"/>
        <end position="336"/>
    </location>
</feature>
<gene>
    <name evidence="3" type="ORF">CASFOL_001594</name>
</gene>
<dbReference type="PROSITE" id="PS51375">
    <property type="entry name" value="PPR"/>
    <property type="match status" value="8"/>
</dbReference>
<feature type="repeat" description="PPR" evidence="2">
    <location>
        <begin position="605"/>
        <end position="640"/>
    </location>
</feature>
<dbReference type="Pfam" id="PF20431">
    <property type="entry name" value="E_motif"/>
    <property type="match status" value="1"/>
</dbReference>
<dbReference type="AlphaFoldDB" id="A0ABD3EN31"/>
<evidence type="ECO:0000256" key="2">
    <source>
        <dbReference type="PROSITE-ProRule" id="PRU00708"/>
    </source>
</evidence>
<dbReference type="FunFam" id="1.25.40.10:FF:000688">
    <property type="entry name" value="Pentatricopeptide repeat-containing protein"/>
    <property type="match status" value="1"/>
</dbReference>
<dbReference type="InterPro" id="IPR002885">
    <property type="entry name" value="PPR_rpt"/>
</dbReference>
<dbReference type="Proteomes" id="UP001632038">
    <property type="component" value="Unassembled WGS sequence"/>
</dbReference>
<dbReference type="Pfam" id="PF01535">
    <property type="entry name" value="PPR"/>
    <property type="match status" value="6"/>
</dbReference>
<reference evidence="4" key="1">
    <citation type="journal article" date="2024" name="IScience">
        <title>Strigolactones Initiate the Formation of Haustorium-like Structures in Castilleja.</title>
        <authorList>
            <person name="Buerger M."/>
            <person name="Peterson D."/>
            <person name="Chory J."/>
        </authorList>
    </citation>
    <scope>NUCLEOTIDE SEQUENCE [LARGE SCALE GENOMIC DNA]</scope>
</reference>
<dbReference type="Gene3D" id="1.25.40.10">
    <property type="entry name" value="Tetratricopeptide repeat domain"/>
    <property type="match status" value="5"/>
</dbReference>
<proteinExistence type="predicted"/>
<feature type="repeat" description="PPR" evidence="2">
    <location>
        <begin position="570"/>
        <end position="604"/>
    </location>
</feature>
<evidence type="ECO:0000256" key="1">
    <source>
        <dbReference type="ARBA" id="ARBA00022737"/>
    </source>
</evidence>
<dbReference type="InterPro" id="IPR011990">
    <property type="entry name" value="TPR-like_helical_dom_sf"/>
</dbReference>